<dbReference type="EMBL" id="FQYR01000008">
    <property type="protein sequence ID" value="SHK34484.1"/>
    <property type="molecule type" value="Genomic_DNA"/>
</dbReference>
<reference evidence="3 4" key="1">
    <citation type="submission" date="2016-11" db="EMBL/GenBank/DDBJ databases">
        <authorList>
            <person name="Jaros S."/>
            <person name="Januszkiewicz K."/>
            <person name="Wedrychowicz H."/>
        </authorList>
    </citation>
    <scope>NUCLEOTIDE SEQUENCE [LARGE SCALE GENOMIC DNA]</scope>
    <source>
        <strain evidence="3 4">DSM 18772</strain>
    </source>
</reference>
<name>A0A1M6RPY8_9BACT</name>
<dbReference type="GO" id="GO:0016787">
    <property type="term" value="F:hydrolase activity"/>
    <property type="evidence" value="ECO:0007669"/>
    <property type="project" value="InterPro"/>
</dbReference>
<gene>
    <name evidence="3" type="ORF">SAMN02745181_3655</name>
</gene>
<keyword evidence="1" id="KW-0732">Signal</keyword>
<proteinExistence type="predicted"/>
<feature type="chain" id="PRO_5012319434" evidence="1">
    <location>
        <begin position="25"/>
        <end position="313"/>
    </location>
</feature>
<dbReference type="Proteomes" id="UP000184510">
    <property type="component" value="Unassembled WGS sequence"/>
</dbReference>
<dbReference type="RefSeq" id="WP_143185198.1">
    <property type="nucleotide sequence ID" value="NZ_FQYR01000008.1"/>
</dbReference>
<dbReference type="AlphaFoldDB" id="A0A1M6RPY8"/>
<evidence type="ECO:0000313" key="3">
    <source>
        <dbReference type="EMBL" id="SHK34484.1"/>
    </source>
</evidence>
<keyword evidence="4" id="KW-1185">Reference proteome</keyword>
<dbReference type="InterPro" id="IPR004843">
    <property type="entry name" value="Calcineurin-like_PHP"/>
</dbReference>
<dbReference type="OrthoDB" id="5241795at2"/>
<accession>A0A1M6RPY8</accession>
<evidence type="ECO:0000256" key="1">
    <source>
        <dbReference type="SAM" id="SignalP"/>
    </source>
</evidence>
<dbReference type="InterPro" id="IPR051918">
    <property type="entry name" value="STPP_CPPED1"/>
</dbReference>
<dbReference type="PANTHER" id="PTHR43143:SF1">
    <property type="entry name" value="SERINE_THREONINE-PROTEIN PHOSPHATASE CPPED1"/>
    <property type="match status" value="1"/>
</dbReference>
<dbReference type="InterPro" id="IPR006311">
    <property type="entry name" value="TAT_signal"/>
</dbReference>
<dbReference type="PANTHER" id="PTHR43143">
    <property type="entry name" value="METALLOPHOSPHOESTERASE, CALCINEURIN SUPERFAMILY"/>
    <property type="match status" value="1"/>
</dbReference>
<feature type="signal peptide" evidence="1">
    <location>
        <begin position="1"/>
        <end position="24"/>
    </location>
</feature>
<sequence length="313" mass="35627">MNNRRNFLKSILAGGAASSGLATAAFGRNFDQPVPKKPEGATRILHITDLHIRPEHKAPERCKRLLQSALKQAGHVDMVFNGGDSIYAADYKNIKRERVLEQWKVWDDYVAAPLKGHKMVSALGNHDMWWATEKTDKMYGKPYVLQRLKQKDRYMGFDLGKWRVLVLDCNNGGLLDKEQEAWYFKEIKEHKDKPLVILSHQPIMMGGSLLGKGMSERQKELVNPLVEAKVEARPVHFVSGHIHVRDELAYKNVHFHCNGSVSGYWWEYMDSPGKDNSYEGTPMGYTIIDLHDDGSYHSHYHNATDAKDGKLLG</sequence>
<dbReference type="Gene3D" id="3.60.21.10">
    <property type="match status" value="1"/>
</dbReference>
<dbReference type="Pfam" id="PF00149">
    <property type="entry name" value="Metallophos"/>
    <property type="match status" value="1"/>
</dbReference>
<protein>
    <submittedName>
        <fullName evidence="3">3',5'-cyclic AMP phosphodiesterase CpdA</fullName>
    </submittedName>
</protein>
<dbReference type="SUPFAM" id="SSF56300">
    <property type="entry name" value="Metallo-dependent phosphatases"/>
    <property type="match status" value="1"/>
</dbReference>
<dbReference type="STRING" id="1123071.SAMN02745181_3655"/>
<dbReference type="PROSITE" id="PS51318">
    <property type="entry name" value="TAT"/>
    <property type="match status" value="1"/>
</dbReference>
<dbReference type="InterPro" id="IPR029052">
    <property type="entry name" value="Metallo-depent_PP-like"/>
</dbReference>
<dbReference type="InParanoid" id="A0A1M6RPY8"/>
<feature type="domain" description="Calcineurin-like phosphoesterase" evidence="2">
    <location>
        <begin position="43"/>
        <end position="244"/>
    </location>
</feature>
<evidence type="ECO:0000313" key="4">
    <source>
        <dbReference type="Proteomes" id="UP000184510"/>
    </source>
</evidence>
<evidence type="ECO:0000259" key="2">
    <source>
        <dbReference type="Pfam" id="PF00149"/>
    </source>
</evidence>
<organism evidence="3 4">
    <name type="scientific">Rubritalea squalenifaciens DSM 18772</name>
    <dbReference type="NCBI Taxonomy" id="1123071"/>
    <lineage>
        <taxon>Bacteria</taxon>
        <taxon>Pseudomonadati</taxon>
        <taxon>Verrucomicrobiota</taxon>
        <taxon>Verrucomicrobiia</taxon>
        <taxon>Verrucomicrobiales</taxon>
        <taxon>Rubritaleaceae</taxon>
        <taxon>Rubritalea</taxon>
    </lineage>
</organism>